<gene>
    <name evidence="3" type="ORF">MNOR_LOCUS9478</name>
</gene>
<dbReference type="InterPro" id="IPR022158">
    <property type="entry name" value="Inositol_phosphatase"/>
</dbReference>
<comment type="similarity">
    <text evidence="1">Belongs to the TPRG1 family.</text>
</comment>
<reference evidence="3 4" key="1">
    <citation type="submission" date="2024-05" db="EMBL/GenBank/DDBJ databases">
        <authorList>
            <person name="Wallberg A."/>
        </authorList>
    </citation>
    <scope>NUCLEOTIDE SEQUENCE [LARGE SCALE GENOMIC DNA]</scope>
</reference>
<comment type="caution">
    <text evidence="3">The sequence shown here is derived from an EMBL/GenBank/DDBJ whole genome shotgun (WGS) entry which is preliminary data.</text>
</comment>
<dbReference type="Pfam" id="PF12456">
    <property type="entry name" value="hSac2"/>
    <property type="match status" value="1"/>
</dbReference>
<dbReference type="PANTHER" id="PTHR31108">
    <property type="entry name" value="TUMOR PROTEIN P63-REGULATED GENE 1-LIKE PROTEIN"/>
    <property type="match status" value="1"/>
</dbReference>
<evidence type="ECO:0000256" key="1">
    <source>
        <dbReference type="ARBA" id="ARBA00009163"/>
    </source>
</evidence>
<name>A0AAV2QC26_MEGNR</name>
<dbReference type="InterPro" id="IPR034753">
    <property type="entry name" value="hSac2"/>
</dbReference>
<dbReference type="GO" id="GO:0005737">
    <property type="term" value="C:cytoplasm"/>
    <property type="evidence" value="ECO:0007669"/>
    <property type="project" value="TreeGrafter"/>
</dbReference>
<dbReference type="InterPro" id="IPR040242">
    <property type="entry name" value="TPRG1-like"/>
</dbReference>
<evidence type="ECO:0000313" key="4">
    <source>
        <dbReference type="Proteomes" id="UP001497623"/>
    </source>
</evidence>
<dbReference type="Proteomes" id="UP001497623">
    <property type="component" value="Unassembled WGS sequence"/>
</dbReference>
<keyword evidence="4" id="KW-1185">Reference proteome</keyword>
<dbReference type="PANTHER" id="PTHR31108:SF1">
    <property type="entry name" value="HSAC2 DOMAIN-CONTAINING PROTEIN"/>
    <property type="match status" value="1"/>
</dbReference>
<evidence type="ECO:0000313" key="3">
    <source>
        <dbReference type="EMBL" id="CAL4074363.1"/>
    </source>
</evidence>
<organism evidence="3 4">
    <name type="scientific">Meganyctiphanes norvegica</name>
    <name type="common">Northern krill</name>
    <name type="synonym">Thysanopoda norvegica</name>
    <dbReference type="NCBI Taxonomy" id="48144"/>
    <lineage>
        <taxon>Eukaryota</taxon>
        <taxon>Metazoa</taxon>
        <taxon>Ecdysozoa</taxon>
        <taxon>Arthropoda</taxon>
        <taxon>Crustacea</taxon>
        <taxon>Multicrustacea</taxon>
        <taxon>Malacostraca</taxon>
        <taxon>Eumalacostraca</taxon>
        <taxon>Eucarida</taxon>
        <taxon>Euphausiacea</taxon>
        <taxon>Euphausiidae</taxon>
        <taxon>Meganyctiphanes</taxon>
    </lineage>
</organism>
<accession>A0AAV2QC26</accession>
<proteinExistence type="inferred from homology"/>
<dbReference type="AlphaFoldDB" id="A0AAV2QC26"/>
<feature type="non-terminal residue" evidence="3">
    <location>
        <position position="397"/>
    </location>
</feature>
<feature type="domain" description="HSac2" evidence="2">
    <location>
        <begin position="126"/>
        <end position="288"/>
    </location>
</feature>
<evidence type="ECO:0000259" key="2">
    <source>
        <dbReference type="PROSITE" id="PS51791"/>
    </source>
</evidence>
<dbReference type="EMBL" id="CAXKWB010004594">
    <property type="protein sequence ID" value="CAL4074363.1"/>
    <property type="molecule type" value="Genomic_DNA"/>
</dbReference>
<sequence>MATIILNSIGLTYGNWDNGARPSLRTAVSDPTADIVTPPTPDQANNFYCSQGRNWDNGARPSLRTAVSDPTADIVTPPTPDQANNFYCSQGLSRSFYQQPPIGRPRRASWHADTGNDATGIGEFFSVRVGTFEQAFDDCRTILDPEIDGALKGAWLLTEINHWDIERERFILLCDYSLLVVKYDFIALSILETTRIELKNLERIEIGELTYPDHSLVPKIESIVKTILNSHRGQVLPKCNMINGHLSWKKKLSKNAFLHYGQKYKQTYDDTFKYQNTSFPDYGRSRNMQGFRLTWNKGHQVSFTQKWNPWSRDIPYTTFTSHPIYWYTGCENPTYDAKAIAKDLKETVETLQESPECVSNCIITQAPIVIENYLGIASLLHNASELGFFKLRGKVSF</sequence>
<protein>
    <recommendedName>
        <fullName evidence="2">HSac2 domain-containing protein</fullName>
    </recommendedName>
</protein>
<dbReference type="PROSITE" id="PS51791">
    <property type="entry name" value="HSAC2"/>
    <property type="match status" value="1"/>
</dbReference>